<feature type="non-terminal residue" evidence="2">
    <location>
        <position position="1"/>
    </location>
</feature>
<comment type="caution">
    <text evidence="2">The sequence shown here is derived from an EMBL/GenBank/DDBJ whole genome shotgun (WGS) entry which is preliminary data.</text>
</comment>
<dbReference type="PANTHER" id="PTHR21838">
    <property type="entry name" value="COILED-COIL DOMAIN-CONTAINING PROTEIN 137"/>
    <property type="match status" value="1"/>
</dbReference>
<gene>
    <name evidence="2" type="primary">Ccdc137</name>
    <name evidence="2" type="ORF">PENPIL_R02689</name>
</gene>
<keyword evidence="3" id="KW-1185">Reference proteome</keyword>
<dbReference type="Proteomes" id="UP000613066">
    <property type="component" value="Unassembled WGS sequence"/>
</dbReference>
<evidence type="ECO:0000256" key="1">
    <source>
        <dbReference type="SAM" id="MobiDB-lite"/>
    </source>
</evidence>
<proteinExistence type="predicted"/>
<sequence length="252" mass="28990">PGPARGLRAPGQPRTAPFSRRKQKAVADLQPRHPDEQEIPFRLRELMRSREAMKRPKARRRRAAEQPREFPAQGDIAVPRFRQGRGESERSFVCRMEQAVQRVLFLSENQEQRQPERAATAPQKSQRKKEFQNKKLNKARKKKEEKQEDLLEKSRFRDPVPFGEVVTEPPTITSRPRSGGPAQQPGRKQLLLSPRLGRSRAAPAVPVSLARQRIVQEERARVIQAYRDLQRRKRQQWDPAWGSTPVGCGVPG</sequence>
<dbReference type="InterPro" id="IPR026680">
    <property type="entry name" value="CCDC137"/>
</dbReference>
<dbReference type="PANTHER" id="PTHR21838:SF2">
    <property type="entry name" value="COILED-COIL DOMAIN-CONTAINING PROTEIN 137"/>
    <property type="match status" value="1"/>
</dbReference>
<feature type="non-terminal residue" evidence="2">
    <location>
        <position position="252"/>
    </location>
</feature>
<dbReference type="EMBL" id="WBMW01002557">
    <property type="protein sequence ID" value="NXC43271.1"/>
    <property type="molecule type" value="Genomic_DNA"/>
</dbReference>
<feature type="region of interest" description="Disordered" evidence="1">
    <location>
        <begin position="1"/>
        <end position="90"/>
    </location>
</feature>
<reference evidence="2" key="1">
    <citation type="submission" date="2019-09" db="EMBL/GenBank/DDBJ databases">
        <title>Bird 10,000 Genomes (B10K) Project - Family phase.</title>
        <authorList>
            <person name="Zhang G."/>
        </authorList>
    </citation>
    <scope>NUCLEOTIDE SEQUENCE</scope>
    <source>
        <strain evidence="2">B10K-DU-001-08</strain>
        <tissue evidence="2">Muscle</tissue>
    </source>
</reference>
<evidence type="ECO:0000313" key="3">
    <source>
        <dbReference type="Proteomes" id="UP000613066"/>
    </source>
</evidence>
<feature type="compositionally biased region" description="Basic and acidic residues" evidence="1">
    <location>
        <begin position="142"/>
        <end position="158"/>
    </location>
</feature>
<dbReference type="OrthoDB" id="5876637at2759"/>
<feature type="region of interest" description="Disordered" evidence="1">
    <location>
        <begin position="233"/>
        <end position="252"/>
    </location>
</feature>
<accession>A0A851NLP1</accession>
<organism evidence="2 3">
    <name type="scientific">Penelope pileata</name>
    <dbReference type="NCBI Taxonomy" id="1118817"/>
    <lineage>
        <taxon>Eukaryota</taxon>
        <taxon>Metazoa</taxon>
        <taxon>Chordata</taxon>
        <taxon>Craniata</taxon>
        <taxon>Vertebrata</taxon>
        <taxon>Euteleostomi</taxon>
        <taxon>Archelosauria</taxon>
        <taxon>Archosauria</taxon>
        <taxon>Dinosauria</taxon>
        <taxon>Saurischia</taxon>
        <taxon>Theropoda</taxon>
        <taxon>Coelurosauria</taxon>
        <taxon>Aves</taxon>
        <taxon>Neognathae</taxon>
        <taxon>Galloanserae</taxon>
        <taxon>Galliformes</taxon>
        <taxon>Cracidae</taxon>
        <taxon>Penelope</taxon>
    </lineage>
</organism>
<protein>
    <submittedName>
        <fullName evidence="2">CC137 protein</fullName>
    </submittedName>
</protein>
<feature type="region of interest" description="Disordered" evidence="1">
    <location>
        <begin position="106"/>
        <end position="204"/>
    </location>
</feature>
<dbReference type="GO" id="GO:0005634">
    <property type="term" value="C:nucleus"/>
    <property type="evidence" value="ECO:0007669"/>
    <property type="project" value="TreeGrafter"/>
</dbReference>
<feature type="compositionally biased region" description="Basic and acidic residues" evidence="1">
    <location>
        <begin position="30"/>
        <end position="54"/>
    </location>
</feature>
<name>A0A851NLP1_9GALL</name>
<evidence type="ECO:0000313" key="2">
    <source>
        <dbReference type="EMBL" id="NXC43271.1"/>
    </source>
</evidence>
<dbReference type="AlphaFoldDB" id="A0A851NLP1"/>